<dbReference type="InParanoid" id="A7RIR3"/>
<evidence type="ECO:0000256" key="12">
    <source>
        <dbReference type="RuleBase" id="RU363075"/>
    </source>
</evidence>
<comment type="catalytic activity">
    <reaction evidence="11">
        <text>an alpha-D-Man-(1-&gt;2)-alpha-D-Man-(1-&gt;2)-alpha-D-Man-(1-&gt;3)-[alpha-D-Man-(1-&gt;2)-alpha-D-Man-(1-&gt;3)-alpha-D-Man-(1-&gt;6)]-beta-D-Man-(1-&gt;4)-beta-D-GlcNAc-(1-&gt;4)-alpha-D-GlcNAc-diphospho-di-trans,poly-cis-dolichol + a di-trans,poly-cis-dolichyl beta-D-mannosyl phosphate = an alpha-D-Man-(1-&gt;2)-alpha-D-Man-(1-&gt;2)-alpha-D-Man-(1-&gt;3)-[alpha-D-Man-(1-&gt;2)-alpha-D-Man-(1-&gt;3)-[alpha-D-Man-(1-&gt;6)]-alpha-D-Man-(1-&gt;6)]-beta-D-Man-(1-&gt;4)-beta-D-GlcNAc-(1-&gt;4)-alpha-D-GlcNAc-diphospho-di-trans,poly-cis-dolichol + a di-trans,poly-cis-dolichyl phosphate + H(+)</text>
        <dbReference type="Rhea" id="RHEA:29535"/>
        <dbReference type="Rhea" id="RHEA-COMP:19498"/>
        <dbReference type="Rhea" id="RHEA-COMP:19501"/>
        <dbReference type="Rhea" id="RHEA-COMP:19518"/>
        <dbReference type="Rhea" id="RHEA-COMP:19519"/>
        <dbReference type="ChEBI" id="CHEBI:15378"/>
        <dbReference type="ChEBI" id="CHEBI:57683"/>
        <dbReference type="ChEBI" id="CHEBI:58211"/>
        <dbReference type="ChEBI" id="CHEBI:132517"/>
        <dbReference type="ChEBI" id="CHEBI:132519"/>
        <dbReference type="EC" id="2.4.1.260"/>
    </reaction>
    <physiologicalReaction direction="left-to-right" evidence="11">
        <dbReference type="Rhea" id="RHEA:29536"/>
    </physiologicalReaction>
</comment>
<evidence type="ECO:0000313" key="13">
    <source>
        <dbReference type="EMBL" id="EDO48762.1"/>
    </source>
</evidence>
<feature type="transmembrane region" description="Helical" evidence="12">
    <location>
        <begin position="342"/>
        <end position="365"/>
    </location>
</feature>
<feature type="transmembrane region" description="Helical" evidence="12">
    <location>
        <begin position="287"/>
        <end position="304"/>
    </location>
</feature>
<reference evidence="13 14" key="1">
    <citation type="journal article" date="2007" name="Science">
        <title>Sea anemone genome reveals ancestral eumetazoan gene repertoire and genomic organization.</title>
        <authorList>
            <person name="Putnam N.H."/>
            <person name="Srivastava M."/>
            <person name="Hellsten U."/>
            <person name="Dirks B."/>
            <person name="Chapman J."/>
            <person name="Salamov A."/>
            <person name="Terry A."/>
            <person name="Shapiro H."/>
            <person name="Lindquist E."/>
            <person name="Kapitonov V.V."/>
            <person name="Jurka J."/>
            <person name="Genikhovich G."/>
            <person name="Grigoriev I.V."/>
            <person name="Lucas S.M."/>
            <person name="Steele R.E."/>
            <person name="Finnerty J.R."/>
            <person name="Technau U."/>
            <person name="Martindale M.Q."/>
            <person name="Rokhsar D.S."/>
        </authorList>
    </citation>
    <scope>NUCLEOTIDE SEQUENCE [LARGE SCALE GENOMIC DNA]</scope>
    <source>
        <strain evidence="14">CH2 X CH6</strain>
    </source>
</reference>
<dbReference type="EC" id="2.4.1.-" evidence="12"/>
<protein>
    <recommendedName>
        <fullName evidence="12">Mannosyltransferase</fullName>
        <ecNumber evidence="12">2.4.1.-</ecNumber>
    </recommendedName>
</protein>
<dbReference type="STRING" id="45351.A7RIR3"/>
<comment type="similarity">
    <text evidence="3 12">Belongs to the glycosyltransferase 22 family.</text>
</comment>
<evidence type="ECO:0000256" key="9">
    <source>
        <dbReference type="ARBA" id="ARBA00023136"/>
    </source>
</evidence>
<organism evidence="13 14">
    <name type="scientific">Nematostella vectensis</name>
    <name type="common">Starlet sea anemone</name>
    <dbReference type="NCBI Taxonomy" id="45351"/>
    <lineage>
        <taxon>Eukaryota</taxon>
        <taxon>Metazoa</taxon>
        <taxon>Cnidaria</taxon>
        <taxon>Anthozoa</taxon>
        <taxon>Hexacorallia</taxon>
        <taxon>Actiniaria</taxon>
        <taxon>Edwardsiidae</taxon>
        <taxon>Nematostella</taxon>
    </lineage>
</organism>
<dbReference type="GO" id="GO:0052917">
    <property type="term" value="F:dol-P-Man:Man(7)GlcNAc(2)-PP-Dol alpha-1,6-mannosyltransferase activity"/>
    <property type="evidence" value="ECO:0007669"/>
    <property type="project" value="UniProtKB-EC"/>
</dbReference>
<keyword evidence="6 12" id="KW-0812">Transmembrane</keyword>
<dbReference type="HOGENOM" id="CLU_008917_0_0_1"/>
<feature type="transmembrane region" description="Helical" evidence="12">
    <location>
        <begin position="12"/>
        <end position="30"/>
    </location>
</feature>
<accession>A7RIR3</accession>
<evidence type="ECO:0000256" key="1">
    <source>
        <dbReference type="ARBA" id="ARBA00004477"/>
    </source>
</evidence>
<dbReference type="PANTHER" id="PTHR22760:SF1">
    <property type="entry name" value="DOL-P-MAN:MAN(7)GLCNAC(2)-PP-DOL ALPHA-1,6-MANNOSYLTRANSFERASE"/>
    <property type="match status" value="1"/>
</dbReference>
<comment type="function">
    <text evidence="10">Mannosyltransferase that operates in the biosynthetic pathway of dolichol-linked oligosaccharides, the glycan precursors employed in protein asparagine (N)-glycosylation. The assembly of dolichol-linked oligosaccharides begins on the cytosolic side of the endoplasmic reticulum membrane and finishes in its lumen. The sequential addition of sugars to dolichol pyrophosphate produces dolichol-linked oligosaccharides containing fourteen sugars, including two GlcNAcs, nine mannoses and three glucoses. Once assembled, the oligosaccharide is transferred from the lipid to nascent proteins by oligosaccharyltransferases. In the lumen of the endoplasmic reticulum, adds the eighth mannose residue in an alpha-1,6 linkage onto Man(7)GlcNAc(2)-PP-dolichol to produce Man(8)GlcNAc(2)-PP-dolichol.</text>
</comment>
<dbReference type="EMBL" id="DS469512">
    <property type="protein sequence ID" value="EDO48762.1"/>
    <property type="molecule type" value="Genomic_DNA"/>
</dbReference>
<keyword evidence="9 12" id="KW-0472">Membrane</keyword>
<proteinExistence type="inferred from homology"/>
<sequence>MADSRGSLVSEVVLVVLITVHIVCCPFTKVEESFNLQATHDLLYHGSDLSKYDHREFPGVVPRSFIGPLVLALLSSPAVTVLKLLNAPKLYSQYAVRAVLGLMTLYAFVKYKRAVSKKFGSTVGHLLVLITSTQFHFLFYASRPLPNTFALCLVLLALHHLLLRNHSQFIWTSAFAIIIFRTELCILLGLLFLIELGTRRLTFCKALLHSVGAGVTGLGLTVCIDSIFWQRWLWPEGEVFYFNAVLNKSSQWGTSPFPWYFYSVLPRALLCAIFLVPIGLWRDRRTWTLAGPALLFVVMFSFLPHKELRFIVYVFPVFNTVAACGLFFIVQNYCKWRRFISLTVLLASLACLVFNSLASIGFLYISNHNYPGGVAMQRVHHLTPSNPVNMHICVAAAETGVSRFGEVNSKWRYSKAENISVDSREMLAFTHLLAEAPCSHFYQTHVLLDVVPGFTRVSLSLRDAPLVIQVHTEPKICILKRKSQITT</sequence>
<dbReference type="GO" id="GO:0005789">
    <property type="term" value="C:endoplasmic reticulum membrane"/>
    <property type="evidence" value="ECO:0000318"/>
    <property type="project" value="GO_Central"/>
</dbReference>
<dbReference type="GO" id="GO:0006487">
    <property type="term" value="P:protein N-linked glycosylation"/>
    <property type="evidence" value="ECO:0000318"/>
    <property type="project" value="GO_Central"/>
</dbReference>
<feature type="transmembrane region" description="Helical" evidence="12">
    <location>
        <begin position="148"/>
        <end position="163"/>
    </location>
</feature>
<evidence type="ECO:0000256" key="10">
    <source>
        <dbReference type="ARBA" id="ARBA00044721"/>
    </source>
</evidence>
<feature type="transmembrane region" description="Helical" evidence="12">
    <location>
        <begin position="65"/>
        <end position="82"/>
    </location>
</feature>
<feature type="transmembrane region" description="Helical" evidence="12">
    <location>
        <begin position="259"/>
        <end position="280"/>
    </location>
</feature>
<dbReference type="Proteomes" id="UP000001593">
    <property type="component" value="Unassembled WGS sequence"/>
</dbReference>
<feature type="transmembrane region" description="Helical" evidence="12">
    <location>
        <begin position="310"/>
        <end position="330"/>
    </location>
</feature>
<feature type="transmembrane region" description="Helical" evidence="12">
    <location>
        <begin position="94"/>
        <end position="111"/>
    </location>
</feature>
<keyword evidence="14" id="KW-1185">Reference proteome</keyword>
<evidence type="ECO:0000256" key="2">
    <source>
        <dbReference type="ARBA" id="ARBA00004922"/>
    </source>
</evidence>
<name>A7RIR3_NEMVE</name>
<dbReference type="OMA" id="WWVEVRM"/>
<dbReference type="GO" id="GO:0000009">
    <property type="term" value="F:alpha-1,6-mannosyltransferase activity"/>
    <property type="evidence" value="ECO:0000318"/>
    <property type="project" value="GO_Central"/>
</dbReference>
<feature type="transmembrane region" description="Helical" evidence="12">
    <location>
        <begin position="169"/>
        <end position="194"/>
    </location>
</feature>
<keyword evidence="7 12" id="KW-0256">Endoplasmic reticulum</keyword>
<dbReference type="PANTHER" id="PTHR22760">
    <property type="entry name" value="GLYCOSYLTRANSFERASE"/>
    <property type="match status" value="1"/>
</dbReference>
<evidence type="ECO:0000256" key="6">
    <source>
        <dbReference type="ARBA" id="ARBA00022692"/>
    </source>
</evidence>
<comment type="pathway">
    <text evidence="2">Protein modification; protein glycosylation.</text>
</comment>
<keyword evidence="4 12" id="KW-0328">Glycosyltransferase</keyword>
<evidence type="ECO:0000256" key="4">
    <source>
        <dbReference type="ARBA" id="ARBA00022676"/>
    </source>
</evidence>
<dbReference type="eggNOG" id="KOG2516">
    <property type="taxonomic scope" value="Eukaryota"/>
</dbReference>
<gene>
    <name evidence="13" type="ORF">NEMVEDRAFT_v1g159238</name>
</gene>
<dbReference type="AlphaFoldDB" id="A7RIR3"/>
<dbReference type="InterPro" id="IPR005599">
    <property type="entry name" value="GPI_mannosylTrfase"/>
</dbReference>
<evidence type="ECO:0000256" key="3">
    <source>
        <dbReference type="ARBA" id="ARBA00007063"/>
    </source>
</evidence>
<evidence type="ECO:0000256" key="8">
    <source>
        <dbReference type="ARBA" id="ARBA00022989"/>
    </source>
</evidence>
<keyword evidence="8 12" id="KW-1133">Transmembrane helix</keyword>
<evidence type="ECO:0000256" key="11">
    <source>
        <dbReference type="ARBA" id="ARBA00048899"/>
    </source>
</evidence>
<keyword evidence="5" id="KW-0808">Transferase</keyword>
<dbReference type="UniPathway" id="UPA00378"/>
<evidence type="ECO:0000256" key="5">
    <source>
        <dbReference type="ARBA" id="ARBA00022679"/>
    </source>
</evidence>
<dbReference type="FunCoup" id="A7RIR3">
    <property type="interactions" value="484"/>
</dbReference>
<dbReference type="PhylomeDB" id="A7RIR3"/>
<evidence type="ECO:0000256" key="7">
    <source>
        <dbReference type="ARBA" id="ARBA00022824"/>
    </source>
</evidence>
<dbReference type="Pfam" id="PF03901">
    <property type="entry name" value="Glyco_transf_22"/>
    <property type="match status" value="1"/>
</dbReference>
<evidence type="ECO:0000313" key="14">
    <source>
        <dbReference type="Proteomes" id="UP000001593"/>
    </source>
</evidence>
<feature type="transmembrane region" description="Helical" evidence="12">
    <location>
        <begin position="123"/>
        <end position="141"/>
    </location>
</feature>
<comment type="subcellular location">
    <subcellularLocation>
        <location evidence="1 12">Endoplasmic reticulum membrane</location>
        <topology evidence="1 12">Multi-pass membrane protein</topology>
    </subcellularLocation>
</comment>
<feature type="transmembrane region" description="Helical" evidence="12">
    <location>
        <begin position="206"/>
        <end position="229"/>
    </location>
</feature>